<proteinExistence type="predicted"/>
<evidence type="ECO:0000313" key="4">
    <source>
        <dbReference type="Proteomes" id="UP000255066"/>
    </source>
</evidence>
<keyword evidence="3" id="KW-1185">Reference proteome</keyword>
<dbReference type="Proteomes" id="UP000054735">
    <property type="component" value="Unassembled WGS sequence"/>
</dbReference>
<dbReference type="Proteomes" id="UP000255066">
    <property type="component" value="Unassembled WGS sequence"/>
</dbReference>
<accession>A0A378IBY7</accession>
<name>A0A378IBY7_9GAMM</name>
<gene>
    <name evidence="1" type="ORF">Lbir_0160</name>
    <name evidence="2" type="ORF">NCTC12437_02066</name>
</gene>
<dbReference type="EMBL" id="UGNW01000001">
    <property type="protein sequence ID" value="STX32285.1"/>
    <property type="molecule type" value="Genomic_DNA"/>
</dbReference>
<protein>
    <submittedName>
        <fullName evidence="2">Uncharacterized protein</fullName>
    </submittedName>
</protein>
<evidence type="ECO:0000313" key="3">
    <source>
        <dbReference type="Proteomes" id="UP000054735"/>
    </source>
</evidence>
<evidence type="ECO:0000313" key="1">
    <source>
        <dbReference type="EMBL" id="KTC76091.1"/>
    </source>
</evidence>
<evidence type="ECO:0000313" key="2">
    <source>
        <dbReference type="EMBL" id="STX32285.1"/>
    </source>
</evidence>
<sequence length="78" mass="8731">MHAGKDGSLAKLPSYFRLCEQSEAIPVSVPNSNLLVIASLRSQRGQAIPLSIYFLIPVDANLQMFSRYPEQRPNLQPF</sequence>
<reference evidence="1 3" key="1">
    <citation type="submission" date="2015-11" db="EMBL/GenBank/DDBJ databases">
        <title>Genomic analysis of 38 Legionella species identifies large and diverse effector repertoires.</title>
        <authorList>
            <person name="Burstein D."/>
            <person name="Amaro F."/>
            <person name="Zusman T."/>
            <person name="Lifshitz Z."/>
            <person name="Cohen O."/>
            <person name="Gilbert J.A."/>
            <person name="Pupko T."/>
            <person name="Shuman H.A."/>
            <person name="Segal G."/>
        </authorList>
    </citation>
    <scope>NUCLEOTIDE SEQUENCE [LARGE SCALE GENOMIC DNA]</scope>
    <source>
        <strain evidence="1 3">CDC#1407-AL-14</strain>
    </source>
</reference>
<dbReference type="AlphaFoldDB" id="A0A378IBY7"/>
<dbReference type="EMBL" id="LNXT01000001">
    <property type="protein sequence ID" value="KTC76091.1"/>
    <property type="molecule type" value="Genomic_DNA"/>
</dbReference>
<reference evidence="2 4" key="2">
    <citation type="submission" date="2018-06" db="EMBL/GenBank/DDBJ databases">
        <authorList>
            <consortium name="Pathogen Informatics"/>
            <person name="Doyle S."/>
        </authorList>
    </citation>
    <scope>NUCLEOTIDE SEQUENCE [LARGE SCALE GENOMIC DNA]</scope>
    <source>
        <strain evidence="2 4">NCTC12437</strain>
    </source>
</reference>
<dbReference type="STRING" id="28083.Lbir_0160"/>
<organism evidence="2 4">
    <name type="scientific">Legionella birminghamensis</name>
    <dbReference type="NCBI Taxonomy" id="28083"/>
    <lineage>
        <taxon>Bacteria</taxon>
        <taxon>Pseudomonadati</taxon>
        <taxon>Pseudomonadota</taxon>
        <taxon>Gammaproteobacteria</taxon>
        <taxon>Legionellales</taxon>
        <taxon>Legionellaceae</taxon>
        <taxon>Legionella</taxon>
    </lineage>
</organism>